<dbReference type="SUPFAM" id="SSF52540">
    <property type="entry name" value="P-loop containing nucleoside triphosphate hydrolases"/>
    <property type="match status" value="1"/>
</dbReference>
<evidence type="ECO:0000313" key="7">
    <source>
        <dbReference type="Proteomes" id="UP000593594"/>
    </source>
</evidence>
<dbReference type="InterPro" id="IPR050093">
    <property type="entry name" value="ABC_SmlMolc_Importer"/>
</dbReference>
<gene>
    <name evidence="6" type="ORF">HW532_19570</name>
</gene>
<dbReference type="GO" id="GO:0043190">
    <property type="term" value="C:ATP-binding cassette (ABC) transporter complex"/>
    <property type="evidence" value="ECO:0007669"/>
    <property type="project" value="InterPro"/>
</dbReference>
<dbReference type="InterPro" id="IPR008995">
    <property type="entry name" value="Mo/tungstate-bd_C_term_dom"/>
</dbReference>
<dbReference type="GO" id="GO:0005524">
    <property type="term" value="F:ATP binding"/>
    <property type="evidence" value="ECO:0007669"/>
    <property type="project" value="UniProtKB-KW"/>
</dbReference>
<sequence length="361" mass="38926">MADVQLQATGIRKLFGGFVALDDISIDIERGEFLTLLGPSGSGKTTFLNILAGFEAPTGGRLLQDGTDITHRPAEERDFGMVFQGYALFPHMTVERNVAFPLRVRKVAKAEQAERVAKALEVVGLSAHAGKRPSELSGGQQQRVALARAIVFEPDMLLLDEPLSALDKNLREQLQEELQRIHREIRTTFVFVTHDQSEALALSSRVAIFNHGRLQQIGAPDEVYTRPASRFVAEFLGQINLFPLSAPQNADGVVAGGFAGRTLKAPGKANGAGVLLGVRPEHVSIAERPDENANAIEAQITGIAYHGPTVAVTLAPNAGAEAASLSLTLPAEIWAMEGYERGRSVWLTWPVEKGLVLAAED</sequence>
<dbReference type="KEGG" id="kmn:HW532_19570"/>
<dbReference type="Pfam" id="PF08402">
    <property type="entry name" value="TOBE_2"/>
    <property type="match status" value="1"/>
</dbReference>
<dbReference type="InterPro" id="IPR013611">
    <property type="entry name" value="Transp-assoc_OB_typ2"/>
</dbReference>
<dbReference type="GO" id="GO:0022857">
    <property type="term" value="F:transmembrane transporter activity"/>
    <property type="evidence" value="ECO:0007669"/>
    <property type="project" value="InterPro"/>
</dbReference>
<dbReference type="PROSITE" id="PS50893">
    <property type="entry name" value="ABC_TRANSPORTER_2"/>
    <property type="match status" value="1"/>
</dbReference>
<dbReference type="AlphaFoldDB" id="A0A7S8C7E3"/>
<proteinExistence type="inferred from homology"/>
<evidence type="ECO:0000313" key="6">
    <source>
        <dbReference type="EMBL" id="QPC44707.1"/>
    </source>
</evidence>
<dbReference type="GO" id="GO:0016887">
    <property type="term" value="F:ATP hydrolysis activity"/>
    <property type="evidence" value="ECO:0007669"/>
    <property type="project" value="InterPro"/>
</dbReference>
<dbReference type="PANTHER" id="PTHR42781">
    <property type="entry name" value="SPERMIDINE/PUTRESCINE IMPORT ATP-BINDING PROTEIN POTA"/>
    <property type="match status" value="1"/>
</dbReference>
<organism evidence="6 7">
    <name type="scientific">Kaustia mangrovi</name>
    <dbReference type="NCBI Taxonomy" id="2593653"/>
    <lineage>
        <taxon>Bacteria</taxon>
        <taxon>Pseudomonadati</taxon>
        <taxon>Pseudomonadota</taxon>
        <taxon>Alphaproteobacteria</taxon>
        <taxon>Hyphomicrobiales</taxon>
        <taxon>Parvibaculaceae</taxon>
        <taxon>Kaustia</taxon>
    </lineage>
</organism>
<keyword evidence="2" id="KW-0813">Transport</keyword>
<evidence type="ECO:0000256" key="2">
    <source>
        <dbReference type="ARBA" id="ARBA00022448"/>
    </source>
</evidence>
<keyword evidence="4 6" id="KW-0067">ATP-binding</keyword>
<dbReference type="Proteomes" id="UP000593594">
    <property type="component" value="Chromosome"/>
</dbReference>
<comment type="similarity">
    <text evidence="1">Belongs to the ABC transporter superfamily.</text>
</comment>
<protein>
    <submittedName>
        <fullName evidence="6">ABC transporter ATP-binding protein</fullName>
    </submittedName>
</protein>
<dbReference type="Gene3D" id="3.40.50.300">
    <property type="entry name" value="P-loop containing nucleotide triphosphate hydrolases"/>
    <property type="match status" value="1"/>
</dbReference>
<reference evidence="6 7" key="1">
    <citation type="submission" date="2020-06" db="EMBL/GenBank/DDBJ databases">
        <title>Genome sequence of 2 isolates from Red Sea Mangroves.</title>
        <authorList>
            <person name="Sefrji F."/>
            <person name="Michoud G."/>
            <person name="Merlino G."/>
            <person name="Daffonchio D."/>
        </authorList>
    </citation>
    <scope>NUCLEOTIDE SEQUENCE [LARGE SCALE GENOMIC DNA]</scope>
    <source>
        <strain evidence="6 7">R1DC25</strain>
    </source>
</reference>
<dbReference type="FunFam" id="3.40.50.300:FF:000133">
    <property type="entry name" value="Spermidine/putrescine import ATP-binding protein PotA"/>
    <property type="match status" value="1"/>
</dbReference>
<dbReference type="RefSeq" id="WP_213162076.1">
    <property type="nucleotide sequence ID" value="NZ_CP058214.1"/>
</dbReference>
<evidence type="ECO:0000256" key="4">
    <source>
        <dbReference type="ARBA" id="ARBA00022840"/>
    </source>
</evidence>
<dbReference type="Pfam" id="PF00005">
    <property type="entry name" value="ABC_tran"/>
    <property type="match status" value="1"/>
</dbReference>
<dbReference type="Gene3D" id="2.40.50.100">
    <property type="match status" value="1"/>
</dbReference>
<dbReference type="InterPro" id="IPR003593">
    <property type="entry name" value="AAA+_ATPase"/>
</dbReference>
<evidence type="ECO:0000256" key="3">
    <source>
        <dbReference type="ARBA" id="ARBA00022741"/>
    </source>
</evidence>
<dbReference type="PANTHER" id="PTHR42781:SF4">
    <property type="entry name" value="SPERMIDINE_PUTRESCINE IMPORT ATP-BINDING PROTEIN POTA"/>
    <property type="match status" value="1"/>
</dbReference>
<name>A0A7S8C7E3_9HYPH</name>
<dbReference type="InterPro" id="IPR027417">
    <property type="entry name" value="P-loop_NTPase"/>
</dbReference>
<dbReference type="SMART" id="SM00382">
    <property type="entry name" value="AAA"/>
    <property type="match status" value="1"/>
</dbReference>
<dbReference type="EMBL" id="CP058214">
    <property type="protein sequence ID" value="QPC44707.1"/>
    <property type="molecule type" value="Genomic_DNA"/>
</dbReference>
<feature type="domain" description="ABC transporter" evidence="5">
    <location>
        <begin position="6"/>
        <end position="236"/>
    </location>
</feature>
<evidence type="ECO:0000259" key="5">
    <source>
        <dbReference type="PROSITE" id="PS50893"/>
    </source>
</evidence>
<accession>A0A7S8C7E3</accession>
<keyword evidence="3" id="KW-0547">Nucleotide-binding</keyword>
<evidence type="ECO:0000256" key="1">
    <source>
        <dbReference type="ARBA" id="ARBA00005417"/>
    </source>
</evidence>
<dbReference type="PROSITE" id="PS00211">
    <property type="entry name" value="ABC_TRANSPORTER_1"/>
    <property type="match status" value="1"/>
</dbReference>
<dbReference type="SUPFAM" id="SSF50331">
    <property type="entry name" value="MOP-like"/>
    <property type="match status" value="1"/>
</dbReference>
<dbReference type="InterPro" id="IPR003439">
    <property type="entry name" value="ABC_transporter-like_ATP-bd"/>
</dbReference>
<dbReference type="GO" id="GO:0015847">
    <property type="term" value="P:putrescine transport"/>
    <property type="evidence" value="ECO:0007669"/>
    <property type="project" value="UniProtKB-ARBA"/>
</dbReference>
<keyword evidence="7" id="KW-1185">Reference proteome</keyword>
<dbReference type="InterPro" id="IPR017871">
    <property type="entry name" value="ABC_transporter-like_CS"/>
</dbReference>